<name>A0A920CZ15_9BACL</name>
<dbReference type="AlphaFoldDB" id="A0A920CZ15"/>
<keyword evidence="2" id="KW-1185">Reference proteome</keyword>
<sequence>MTERSVDKDYVSTYNVSAGNILRKHHLSAEPIFDADKATCDYIGIKVGLFELPLKKFYAR</sequence>
<organism evidence="1 2">
    <name type="scientific">Paenibacillus montaniterrae</name>
    <dbReference type="NCBI Taxonomy" id="429341"/>
    <lineage>
        <taxon>Bacteria</taxon>
        <taxon>Bacillati</taxon>
        <taxon>Bacillota</taxon>
        <taxon>Bacilli</taxon>
        <taxon>Bacillales</taxon>
        <taxon>Paenibacillaceae</taxon>
        <taxon>Paenibacillus</taxon>
    </lineage>
</organism>
<protein>
    <submittedName>
        <fullName evidence="1">Uncharacterized protein</fullName>
    </submittedName>
</protein>
<dbReference type="Proteomes" id="UP000683139">
    <property type="component" value="Unassembled WGS sequence"/>
</dbReference>
<proteinExistence type="predicted"/>
<dbReference type="EMBL" id="BOSE01000004">
    <property type="protein sequence ID" value="GIP16973.1"/>
    <property type="molecule type" value="Genomic_DNA"/>
</dbReference>
<evidence type="ECO:0000313" key="2">
    <source>
        <dbReference type="Proteomes" id="UP000683139"/>
    </source>
</evidence>
<comment type="caution">
    <text evidence="1">The sequence shown here is derived from an EMBL/GenBank/DDBJ whole genome shotgun (WGS) entry which is preliminary data.</text>
</comment>
<reference evidence="1" key="1">
    <citation type="submission" date="2021-03" db="EMBL/GenBank/DDBJ databases">
        <title>Antimicrobial resistance genes in bacteria isolated from Japanese honey, and their potential for conferring macrolide and lincosamide resistance in the American foulbrood pathogen Paenibacillus larvae.</title>
        <authorList>
            <person name="Okamoto M."/>
            <person name="Kumagai M."/>
            <person name="Kanamori H."/>
            <person name="Takamatsu D."/>
        </authorList>
    </citation>
    <scope>NUCLEOTIDE SEQUENCE</scope>
    <source>
        <strain evidence="1">J40TS1</strain>
    </source>
</reference>
<evidence type="ECO:0000313" key="1">
    <source>
        <dbReference type="EMBL" id="GIP16973.1"/>
    </source>
</evidence>
<accession>A0A920CZ15</accession>
<gene>
    <name evidence="1" type="ORF">J40TS1_26150</name>
</gene>